<feature type="region of interest" description="Disordered" evidence="2">
    <location>
        <begin position="435"/>
        <end position="468"/>
    </location>
</feature>
<evidence type="ECO:0000259" key="5">
    <source>
        <dbReference type="Pfam" id="PF17573"/>
    </source>
</evidence>
<organism evidence="6 7">
    <name type="scientific">Streptococcus urinalis 2285-97</name>
    <dbReference type="NCBI Taxonomy" id="764291"/>
    <lineage>
        <taxon>Bacteria</taxon>
        <taxon>Bacillati</taxon>
        <taxon>Bacillota</taxon>
        <taxon>Bacilli</taxon>
        <taxon>Lactobacillales</taxon>
        <taxon>Streptococcaceae</taxon>
        <taxon>Streptococcus</taxon>
    </lineage>
</organism>
<evidence type="ECO:0000256" key="2">
    <source>
        <dbReference type="SAM" id="MobiDB-lite"/>
    </source>
</evidence>
<dbReference type="Pfam" id="PF01468">
    <property type="entry name" value="GA"/>
    <property type="match status" value="1"/>
</dbReference>
<protein>
    <submittedName>
        <fullName evidence="6">Immunoglobulin G-binding protein G</fullName>
    </submittedName>
</protein>
<dbReference type="Gene3D" id="1.10.8.40">
    <property type="entry name" value="Albumin-binding domain"/>
    <property type="match status" value="1"/>
</dbReference>
<reference evidence="6 7" key="1">
    <citation type="journal article" date="2014" name="Int. J. Syst. Evol. Microbiol.">
        <title>Phylogenomics and the dynamic genome evolution of the genus Streptococcus.</title>
        <authorList>
            <consortium name="The Broad Institute Genome Sequencing Platform"/>
            <person name="Richards V.P."/>
            <person name="Palmer S.R."/>
            <person name="Pavinski Bitar P.D."/>
            <person name="Qin X."/>
            <person name="Weinstock G.M."/>
            <person name="Highlander S.K."/>
            <person name="Town C.D."/>
            <person name="Burne R.A."/>
            <person name="Stanhope M.J."/>
        </authorList>
    </citation>
    <scope>NUCLEOTIDE SEQUENCE [LARGE SCALE GENOMIC DNA]</scope>
    <source>
        <strain evidence="6 7">2285-97</strain>
    </source>
</reference>
<dbReference type="SUPFAM" id="SSF46997">
    <property type="entry name" value="Bacterial immunoglobulin/albumin-binding domains"/>
    <property type="match status" value="1"/>
</dbReference>
<dbReference type="Proteomes" id="UP000005388">
    <property type="component" value="Unassembled WGS sequence"/>
</dbReference>
<dbReference type="AlphaFoldDB" id="G5KGV3"/>
<feature type="compositionally biased region" description="Basic and acidic residues" evidence="2">
    <location>
        <begin position="458"/>
        <end position="468"/>
    </location>
</feature>
<evidence type="ECO:0000256" key="1">
    <source>
        <dbReference type="ARBA" id="ARBA00022737"/>
    </source>
</evidence>
<dbReference type="InterPro" id="IPR035152">
    <property type="entry name" value="GA-like"/>
</dbReference>
<dbReference type="InterPro" id="IPR002988">
    <property type="entry name" value="GA_module"/>
</dbReference>
<name>G5KGV3_9STRE</name>
<dbReference type="Pfam" id="PF17573">
    <property type="entry name" value="GA-like"/>
    <property type="match status" value="1"/>
</dbReference>
<dbReference type="STRING" id="764291.STRUR_0126"/>
<evidence type="ECO:0000313" key="7">
    <source>
        <dbReference type="Proteomes" id="UP000005388"/>
    </source>
</evidence>
<sequence length="468" mass="50579">MCNATIHADATTGLDENTTLTANEASSAEDKFANTWENVANDVAEKDNVDPSKVKDAQFATLEKLKQLGTDVVDPEITRIVNEATDAIFNATSVSAVNQLLNQAVQDVQHVQQELKDKAAVEAKVTSDAENLTKVEAETAIATETERLQDAKVEDITRLYADTSLTDQQKSDFEEKMIEATSIDELTTINSEVEETKLANNASGISDGLNDITGGEVKTVKDYALEDAKSLAKSALKSEGASDFYINKIDSANTVEGVNSLKDSIIESLKASNAEKYNANVLVSYVDTEGNVLRETVAVSQGQKDFDYNTIPLRLDNLTVNGQEYAFKMVQEGSAPEVGTTKEGDTRVVYVYSKVAPMMSLTPAEKVETPTTNAYSLVLDKTGETVALGNFATPKEAKEAALTELAKPFGKYAGYSFDRFVGTRIIAKKAENTVVPETPEMAPKSPETIPPMTLAPAKKADPVIKETK</sequence>
<dbReference type="Gene3D" id="3.10.20.320">
    <property type="entry name" value="Putative peptidoglycan bound protein (lpxtg motif)"/>
    <property type="match status" value="1"/>
</dbReference>
<gene>
    <name evidence="6" type="ORF">STRUR_0126</name>
</gene>
<feature type="domain" description="GA-like" evidence="5">
    <location>
        <begin position="219"/>
        <end position="266"/>
    </location>
</feature>
<proteinExistence type="predicted"/>
<dbReference type="InterPro" id="IPR009063">
    <property type="entry name" value="Ig/albumin-bd_sf"/>
</dbReference>
<accession>G5KGV3</accession>
<dbReference type="EMBL" id="AEUZ02000001">
    <property type="protein sequence ID" value="EHJ55678.1"/>
    <property type="molecule type" value="Genomic_DNA"/>
</dbReference>
<dbReference type="Pfam" id="PF06458">
    <property type="entry name" value="MucBP"/>
    <property type="match status" value="1"/>
</dbReference>
<keyword evidence="7" id="KW-1185">Reference proteome</keyword>
<evidence type="ECO:0000259" key="3">
    <source>
        <dbReference type="Pfam" id="PF01468"/>
    </source>
</evidence>
<comment type="caution">
    <text evidence="6">The sequence shown here is derived from an EMBL/GenBank/DDBJ whole genome shotgun (WGS) entry which is preliminary data.</text>
</comment>
<feature type="domain" description="Protein G-related albumin-binding (GA) module" evidence="3">
    <location>
        <begin position="146"/>
        <end position="192"/>
    </location>
</feature>
<dbReference type="RefSeq" id="WP_006738471.1">
    <property type="nucleotide sequence ID" value="NZ_AEUZ02000001.1"/>
</dbReference>
<evidence type="ECO:0000313" key="6">
    <source>
        <dbReference type="EMBL" id="EHJ55678.1"/>
    </source>
</evidence>
<keyword evidence="1" id="KW-0677">Repeat</keyword>
<feature type="domain" description="MucBP" evidence="4">
    <location>
        <begin position="280"/>
        <end position="352"/>
    </location>
</feature>
<dbReference type="InterPro" id="IPR009459">
    <property type="entry name" value="MucBP_dom"/>
</dbReference>
<evidence type="ECO:0000259" key="4">
    <source>
        <dbReference type="Pfam" id="PF06458"/>
    </source>
</evidence>